<sequence length="203" mass="23166">MSSSENEHQDLRKIIREKLEILLHEDNPNPKLVQVLTSCGDVNDVAESVVDLEIEVKKEALKFRTELKSYIQFQIEAFELVVCNSDLEMNHQSYLATKEKFEPLELAVSTFESKMEEALEAKNFQWEEIAFIIKPGGLERILLTLAVEDPNGMDEQLEIAKARVDGLHGLFKAVKDEWDLIKEGVDSGIQNIIQEIESHVIVM</sequence>
<comment type="caution">
    <text evidence="1">The sequence shown here is derived from an EMBL/GenBank/DDBJ whole genome shotgun (WGS) entry which is preliminary data.</text>
</comment>
<dbReference type="EMBL" id="CAXLJM020000039">
    <property type="protein sequence ID" value="CAL8107934.1"/>
    <property type="molecule type" value="Genomic_DNA"/>
</dbReference>
<accession>A0ABP1QLX3</accession>
<reference evidence="1 2" key="1">
    <citation type="submission" date="2024-08" db="EMBL/GenBank/DDBJ databases">
        <authorList>
            <person name="Cucini C."/>
            <person name="Frati F."/>
        </authorList>
    </citation>
    <scope>NUCLEOTIDE SEQUENCE [LARGE SCALE GENOMIC DNA]</scope>
</reference>
<keyword evidence="2" id="KW-1185">Reference proteome</keyword>
<dbReference type="Proteomes" id="UP001642540">
    <property type="component" value="Unassembled WGS sequence"/>
</dbReference>
<evidence type="ECO:0000313" key="2">
    <source>
        <dbReference type="Proteomes" id="UP001642540"/>
    </source>
</evidence>
<gene>
    <name evidence="1" type="ORF">ODALV1_LOCUS12818</name>
</gene>
<evidence type="ECO:0000313" key="1">
    <source>
        <dbReference type="EMBL" id="CAL8107934.1"/>
    </source>
</evidence>
<proteinExistence type="predicted"/>
<name>A0ABP1QLX3_9HEXA</name>
<protein>
    <submittedName>
        <fullName evidence="1">Uncharacterized protein</fullName>
    </submittedName>
</protein>
<organism evidence="1 2">
    <name type="scientific">Orchesella dallaii</name>
    <dbReference type="NCBI Taxonomy" id="48710"/>
    <lineage>
        <taxon>Eukaryota</taxon>
        <taxon>Metazoa</taxon>
        <taxon>Ecdysozoa</taxon>
        <taxon>Arthropoda</taxon>
        <taxon>Hexapoda</taxon>
        <taxon>Collembola</taxon>
        <taxon>Entomobryomorpha</taxon>
        <taxon>Entomobryoidea</taxon>
        <taxon>Orchesellidae</taxon>
        <taxon>Orchesellinae</taxon>
        <taxon>Orchesella</taxon>
    </lineage>
</organism>